<evidence type="ECO:0000256" key="6">
    <source>
        <dbReference type="SAM" id="Phobius"/>
    </source>
</evidence>
<evidence type="ECO:0000256" key="3">
    <source>
        <dbReference type="ARBA" id="ARBA00022692"/>
    </source>
</evidence>
<keyword evidence="5 6" id="KW-0472">Membrane</keyword>
<keyword evidence="8" id="KW-1185">Reference proteome</keyword>
<feature type="transmembrane region" description="Helical" evidence="6">
    <location>
        <begin position="79"/>
        <end position="106"/>
    </location>
</feature>
<feature type="transmembrane region" description="Helical" evidence="6">
    <location>
        <begin position="139"/>
        <end position="161"/>
    </location>
</feature>
<dbReference type="InterPro" id="IPR002549">
    <property type="entry name" value="AI-2E-like"/>
</dbReference>
<keyword evidence="4 6" id="KW-1133">Transmembrane helix</keyword>
<comment type="subcellular location">
    <subcellularLocation>
        <location evidence="1">Membrane</location>
        <topology evidence="1">Multi-pass membrane protein</topology>
    </subcellularLocation>
</comment>
<feature type="transmembrane region" description="Helical" evidence="6">
    <location>
        <begin position="173"/>
        <end position="196"/>
    </location>
</feature>
<reference evidence="7" key="1">
    <citation type="submission" date="2016-01" db="EMBL/GenBank/DDBJ databases">
        <authorList>
            <person name="Peeters C."/>
        </authorList>
    </citation>
    <scope>NUCLEOTIDE SEQUENCE [LARGE SCALE GENOMIC DNA]</scope>
    <source>
        <strain evidence="7">LMG 29318</strain>
    </source>
</reference>
<dbReference type="EMBL" id="FCOF02000049">
    <property type="protein sequence ID" value="SAK89499.1"/>
    <property type="molecule type" value="Genomic_DNA"/>
</dbReference>
<dbReference type="PANTHER" id="PTHR21716:SF64">
    <property type="entry name" value="AI-2 TRANSPORT PROTEIN TQSA"/>
    <property type="match status" value="1"/>
</dbReference>
<feature type="transmembrane region" description="Helical" evidence="6">
    <location>
        <begin position="246"/>
        <end position="266"/>
    </location>
</feature>
<accession>A0A158D4I9</accession>
<evidence type="ECO:0000256" key="4">
    <source>
        <dbReference type="ARBA" id="ARBA00022989"/>
    </source>
</evidence>
<dbReference type="GO" id="GO:0055085">
    <property type="term" value="P:transmembrane transport"/>
    <property type="evidence" value="ECO:0007669"/>
    <property type="project" value="TreeGrafter"/>
</dbReference>
<dbReference type="GO" id="GO:0016020">
    <property type="term" value="C:membrane"/>
    <property type="evidence" value="ECO:0007669"/>
    <property type="project" value="UniProtKB-SubCell"/>
</dbReference>
<gene>
    <name evidence="7" type="primary">tqsA_2</name>
    <name evidence="7" type="ORF">AWB75_06185</name>
</gene>
<keyword evidence="3 6" id="KW-0812">Transmembrane</keyword>
<dbReference type="RefSeq" id="WP_087087056.1">
    <property type="nucleotide sequence ID" value="NZ_FCOF02000049.1"/>
</dbReference>
<evidence type="ECO:0000256" key="1">
    <source>
        <dbReference type="ARBA" id="ARBA00004141"/>
    </source>
</evidence>
<evidence type="ECO:0000313" key="8">
    <source>
        <dbReference type="Proteomes" id="UP000054870"/>
    </source>
</evidence>
<evidence type="ECO:0000313" key="7">
    <source>
        <dbReference type="EMBL" id="SAK89499.1"/>
    </source>
</evidence>
<name>A0A158D4I9_9BURK</name>
<evidence type="ECO:0000256" key="5">
    <source>
        <dbReference type="ARBA" id="ARBA00023136"/>
    </source>
</evidence>
<evidence type="ECO:0000256" key="2">
    <source>
        <dbReference type="ARBA" id="ARBA00009773"/>
    </source>
</evidence>
<comment type="similarity">
    <text evidence="2">Belongs to the autoinducer-2 exporter (AI-2E) (TC 2.A.86) family.</text>
</comment>
<dbReference type="Proteomes" id="UP000054870">
    <property type="component" value="Unassembled WGS sequence"/>
</dbReference>
<organism evidence="7 8">
    <name type="scientific">Caballeronia catudaia</name>
    <dbReference type="NCBI Taxonomy" id="1777136"/>
    <lineage>
        <taxon>Bacteria</taxon>
        <taxon>Pseudomonadati</taxon>
        <taxon>Pseudomonadota</taxon>
        <taxon>Betaproteobacteria</taxon>
        <taxon>Burkholderiales</taxon>
        <taxon>Burkholderiaceae</taxon>
        <taxon>Caballeronia</taxon>
    </lineage>
</organism>
<dbReference type="PANTHER" id="PTHR21716">
    <property type="entry name" value="TRANSMEMBRANE PROTEIN"/>
    <property type="match status" value="1"/>
</dbReference>
<proteinExistence type="inferred from homology"/>
<feature type="transmembrane region" description="Helical" evidence="6">
    <location>
        <begin position="208"/>
        <end position="226"/>
    </location>
</feature>
<comment type="caution">
    <text evidence="7">The sequence shown here is derived from an EMBL/GenBank/DDBJ whole genome shotgun (WGS) entry which is preliminary data.</text>
</comment>
<feature type="transmembrane region" description="Helical" evidence="6">
    <location>
        <begin position="7"/>
        <end position="28"/>
    </location>
</feature>
<sequence length="276" mass="29535">MLPEPVCYALSILPLAGAIFLAVDMVAANKDAILTLAPRYQESVLTQLHKGALLLRIDTEPTWDSLRRSVVAELNIQSLIGAMVTSLSGFMVKIFVVALYACFLLIERRLFAGKLAAMAPNGQSAARISSVIDDINDRIGAYLALKTLLGLAQGLLCWGVMKLMGLELAGLWAVLIALLNYIPYIGSVLGILLPFLMSLVQFGLSGETVALLISLTLIHFVVGNVLDPYLMGNSLNLSPFAILAGMAIWSAIWGVAGAFLAVPIMVSTASSARNFR</sequence>
<dbReference type="Pfam" id="PF01594">
    <property type="entry name" value="AI-2E_transport"/>
    <property type="match status" value="1"/>
</dbReference>
<dbReference type="AlphaFoldDB" id="A0A158D4I9"/>
<protein>
    <submittedName>
        <fullName evidence="7">AI-2 transport protein TqsA</fullName>
    </submittedName>
</protein>